<dbReference type="Proteomes" id="UP001550044">
    <property type="component" value="Unassembled WGS sequence"/>
</dbReference>
<sequence length="318" mass="35089">MGKNGHPAGRPDVRDLEYTPAVGAPAGVEVMELADLYERSRRHGNDPYAPLRPAFHQLIGARGRPLRMWVDFVEHELRPGSWLWIRPGQVQRFGPDLVAADGVIVLFQPGFLPPATVSVAHMDPPYEQRPSVLDGSDAEGLRRALDHLAYEYGAMASLPLTAHTEVLRALLSVLVVRLAHARGPALRPTAASETFRRFHTAVERDHAVTRRVEDYAAALGYSPRTLTRATLAATGRTAKQYVDDRVLLEAKRLLQHSGLTAKEVTVRLGFTDASDFTKFFRLRTGMTPGAFREGPGSGGCRARNRSRSDHAGSPDRHR</sequence>
<evidence type="ECO:0000313" key="7">
    <source>
        <dbReference type="Proteomes" id="UP001550044"/>
    </source>
</evidence>
<comment type="caution">
    <text evidence="6">The sequence shown here is derived from an EMBL/GenBank/DDBJ whole genome shotgun (WGS) entry which is preliminary data.</text>
</comment>
<evidence type="ECO:0000256" key="1">
    <source>
        <dbReference type="ARBA" id="ARBA00023015"/>
    </source>
</evidence>
<dbReference type="Gene3D" id="1.10.10.60">
    <property type="entry name" value="Homeodomain-like"/>
    <property type="match status" value="1"/>
</dbReference>
<keyword evidence="1" id="KW-0805">Transcription regulation</keyword>
<dbReference type="PROSITE" id="PS01124">
    <property type="entry name" value="HTH_ARAC_FAMILY_2"/>
    <property type="match status" value="1"/>
</dbReference>
<evidence type="ECO:0000256" key="2">
    <source>
        <dbReference type="ARBA" id="ARBA00023125"/>
    </source>
</evidence>
<keyword evidence="3" id="KW-0804">Transcription</keyword>
<dbReference type="Pfam" id="PF12833">
    <property type="entry name" value="HTH_18"/>
    <property type="match status" value="1"/>
</dbReference>
<gene>
    <name evidence="6" type="ORF">ABZV61_28110</name>
</gene>
<dbReference type="PANTHER" id="PTHR43280:SF32">
    <property type="entry name" value="TRANSCRIPTIONAL REGULATORY PROTEIN"/>
    <property type="match status" value="1"/>
</dbReference>
<proteinExistence type="predicted"/>
<evidence type="ECO:0000256" key="3">
    <source>
        <dbReference type="ARBA" id="ARBA00023163"/>
    </source>
</evidence>
<keyword evidence="2" id="KW-0238">DNA-binding</keyword>
<dbReference type="SUPFAM" id="SSF46689">
    <property type="entry name" value="Homeodomain-like"/>
    <property type="match status" value="1"/>
</dbReference>
<dbReference type="EMBL" id="JBEXIP010000027">
    <property type="protein sequence ID" value="MET8436575.1"/>
    <property type="molecule type" value="Genomic_DNA"/>
</dbReference>
<feature type="compositionally biased region" description="Basic and acidic residues" evidence="4">
    <location>
        <begin position="306"/>
        <end position="318"/>
    </location>
</feature>
<dbReference type="PANTHER" id="PTHR43280">
    <property type="entry name" value="ARAC-FAMILY TRANSCRIPTIONAL REGULATOR"/>
    <property type="match status" value="1"/>
</dbReference>
<organism evidence="6 7">
    <name type="scientific">Streptomyces sp. 900116325</name>
    <dbReference type="NCBI Taxonomy" id="3154295"/>
    <lineage>
        <taxon>Bacteria</taxon>
        <taxon>Bacillati</taxon>
        <taxon>Actinomycetota</taxon>
        <taxon>Actinomycetes</taxon>
        <taxon>Kitasatosporales</taxon>
        <taxon>Streptomycetaceae</taxon>
        <taxon>Streptomyces</taxon>
    </lineage>
</organism>
<feature type="region of interest" description="Disordered" evidence="4">
    <location>
        <begin position="287"/>
        <end position="318"/>
    </location>
</feature>
<name>A0ABV2UFF9_9ACTN</name>
<feature type="domain" description="HTH araC/xylS-type" evidence="5">
    <location>
        <begin position="196"/>
        <end position="294"/>
    </location>
</feature>
<reference evidence="6 7" key="1">
    <citation type="submission" date="2024-06" db="EMBL/GenBank/DDBJ databases">
        <title>The Natural Products Discovery Center: Release of the First 8490 Sequenced Strains for Exploring Actinobacteria Biosynthetic Diversity.</title>
        <authorList>
            <person name="Kalkreuter E."/>
            <person name="Kautsar S.A."/>
            <person name="Yang D."/>
            <person name="Bader C.D."/>
            <person name="Teijaro C.N."/>
            <person name="Fluegel L."/>
            <person name="Davis C.M."/>
            <person name="Simpson J.R."/>
            <person name="Lauterbach L."/>
            <person name="Steele A.D."/>
            <person name="Gui C."/>
            <person name="Meng S."/>
            <person name="Li G."/>
            <person name="Viehrig K."/>
            <person name="Ye F."/>
            <person name="Su P."/>
            <person name="Kiefer A.F."/>
            <person name="Nichols A."/>
            <person name="Cepeda A.J."/>
            <person name="Yan W."/>
            <person name="Fan B."/>
            <person name="Jiang Y."/>
            <person name="Adhikari A."/>
            <person name="Zheng C.-J."/>
            <person name="Schuster L."/>
            <person name="Cowan T.M."/>
            <person name="Smanski M.J."/>
            <person name="Chevrette M.G."/>
            <person name="De Carvalho L.P.S."/>
            <person name="Shen B."/>
        </authorList>
    </citation>
    <scope>NUCLEOTIDE SEQUENCE [LARGE SCALE GENOMIC DNA]</scope>
    <source>
        <strain evidence="6 7">NPDC005137</strain>
    </source>
</reference>
<dbReference type="SMART" id="SM00342">
    <property type="entry name" value="HTH_ARAC"/>
    <property type="match status" value="1"/>
</dbReference>
<keyword evidence="7" id="KW-1185">Reference proteome</keyword>
<dbReference type="InterPro" id="IPR009057">
    <property type="entry name" value="Homeodomain-like_sf"/>
</dbReference>
<evidence type="ECO:0000313" key="6">
    <source>
        <dbReference type="EMBL" id="MET8436575.1"/>
    </source>
</evidence>
<dbReference type="RefSeq" id="WP_356711481.1">
    <property type="nucleotide sequence ID" value="NZ_JBEXIP010000027.1"/>
</dbReference>
<evidence type="ECO:0000259" key="5">
    <source>
        <dbReference type="PROSITE" id="PS01124"/>
    </source>
</evidence>
<dbReference type="InterPro" id="IPR018060">
    <property type="entry name" value="HTH_AraC"/>
</dbReference>
<evidence type="ECO:0000256" key="4">
    <source>
        <dbReference type="SAM" id="MobiDB-lite"/>
    </source>
</evidence>
<protein>
    <submittedName>
        <fullName evidence="6">Helix-turn-helix transcriptional regulator</fullName>
    </submittedName>
</protein>
<accession>A0ABV2UFF9</accession>